<keyword evidence="8 10" id="KW-0694">RNA-binding</keyword>
<feature type="domain" description="EngC GTPase" evidence="11">
    <location>
        <begin position="89"/>
        <end position="239"/>
    </location>
</feature>
<keyword evidence="6 10" id="KW-0378">Hydrolase</keyword>
<dbReference type="SUPFAM" id="SSF52540">
    <property type="entry name" value="P-loop containing nucleoside triphosphate hydrolases"/>
    <property type="match status" value="1"/>
</dbReference>
<evidence type="ECO:0000259" key="11">
    <source>
        <dbReference type="PROSITE" id="PS50936"/>
    </source>
</evidence>
<evidence type="ECO:0000256" key="7">
    <source>
        <dbReference type="ARBA" id="ARBA00022833"/>
    </source>
</evidence>
<sequence length="324" mass="36799">MNGIVYKSTGSWYTVKSETGEFVECRIKGKFRIKGIKSTNPIAVGDWVTYELDKTSDVITGVITAITDRRNYIVRKSVNLSKQVHIIASNVDQMFILVTINNPITTTSFIDRFLITAEAYGIQAVLVFNKIDTLDETALEDQLYLQYIYSQIGYPCLRISATTGQGIDDLKVMMKDKVSMFTGHSGVGKSTLINVLQPGLALKTNQISEQHQQGQHTTTFAEMFDLDFGAKIIDTPGIRGFGIVDMEKTEVTDYFPEFFALKDQCKFNNCLHKEEPHCAVKDALENEEVSWSRYRSYLQILEGDDEQHHYRTDVYHDPKRQGIE</sequence>
<feature type="binding site" evidence="10">
    <location>
        <position position="270"/>
    </location>
    <ligand>
        <name>Zn(2+)</name>
        <dbReference type="ChEBI" id="CHEBI:29105"/>
    </ligand>
</feature>
<feature type="binding site" evidence="10">
    <location>
        <begin position="183"/>
        <end position="191"/>
    </location>
    <ligand>
        <name>GTP</name>
        <dbReference type="ChEBI" id="CHEBI:37565"/>
    </ligand>
</feature>
<dbReference type="PANTHER" id="PTHR32120">
    <property type="entry name" value="SMALL RIBOSOMAL SUBUNIT BIOGENESIS GTPASE RSGA"/>
    <property type="match status" value="1"/>
</dbReference>
<dbReference type="Pfam" id="PF03193">
    <property type="entry name" value="RsgA_GTPase"/>
    <property type="match status" value="1"/>
</dbReference>
<comment type="subcellular location">
    <subcellularLocation>
        <location evidence="10">Cytoplasm</location>
    </subcellularLocation>
</comment>
<keyword evidence="2 10" id="KW-0690">Ribosome biogenesis</keyword>
<comment type="subunit">
    <text evidence="10">Monomer. Associates with 30S ribosomal subunit, binds 16S rRNA.</text>
</comment>
<evidence type="ECO:0000313" key="13">
    <source>
        <dbReference type="EMBL" id="UYW00616.1"/>
    </source>
</evidence>
<dbReference type="PANTHER" id="PTHR32120:SF11">
    <property type="entry name" value="SMALL RIBOSOMAL SUBUNIT BIOGENESIS GTPASE RSGA 1, MITOCHONDRIAL-RELATED"/>
    <property type="match status" value="1"/>
</dbReference>
<name>A0ABY6LWS8_9FLAO</name>
<dbReference type="InterPro" id="IPR010914">
    <property type="entry name" value="RsgA_GTPase_dom"/>
</dbReference>
<dbReference type="PROSITE" id="PS51721">
    <property type="entry name" value="G_CP"/>
    <property type="match status" value="1"/>
</dbReference>
<proteinExistence type="inferred from homology"/>
<evidence type="ECO:0000256" key="6">
    <source>
        <dbReference type="ARBA" id="ARBA00022801"/>
    </source>
</evidence>
<keyword evidence="5 10" id="KW-0547">Nucleotide-binding</keyword>
<evidence type="ECO:0000256" key="8">
    <source>
        <dbReference type="ARBA" id="ARBA00022884"/>
    </source>
</evidence>
<feature type="binding site" evidence="10">
    <location>
        <position position="265"/>
    </location>
    <ligand>
        <name>Zn(2+)</name>
        <dbReference type="ChEBI" id="CHEBI:29105"/>
    </ligand>
</feature>
<dbReference type="Proteomes" id="UP001163328">
    <property type="component" value="Chromosome"/>
</dbReference>
<feature type="binding site" evidence="10">
    <location>
        <position position="272"/>
    </location>
    <ligand>
        <name>Zn(2+)</name>
        <dbReference type="ChEBI" id="CHEBI:29105"/>
    </ligand>
</feature>
<gene>
    <name evidence="10 13" type="primary">rsgA</name>
    <name evidence="13" type="ORF">K5I29_08695</name>
</gene>
<comment type="cofactor">
    <cofactor evidence="10">
        <name>Zn(2+)</name>
        <dbReference type="ChEBI" id="CHEBI:29105"/>
    </cofactor>
    <text evidence="10">Binds 1 zinc ion per subunit.</text>
</comment>
<dbReference type="InterPro" id="IPR027417">
    <property type="entry name" value="P-loop_NTPase"/>
</dbReference>
<evidence type="ECO:0000256" key="2">
    <source>
        <dbReference type="ARBA" id="ARBA00022517"/>
    </source>
</evidence>
<dbReference type="EC" id="3.6.1.-" evidence="10"/>
<dbReference type="PROSITE" id="PS50936">
    <property type="entry name" value="ENGC_GTPASE"/>
    <property type="match status" value="1"/>
</dbReference>
<keyword evidence="3 10" id="KW-0479">Metal-binding</keyword>
<dbReference type="HAMAP" id="MF_01820">
    <property type="entry name" value="GTPase_RsgA"/>
    <property type="match status" value="1"/>
</dbReference>
<dbReference type="CDD" id="cd04466">
    <property type="entry name" value="S1_YloQ_GTPase"/>
    <property type="match status" value="1"/>
</dbReference>
<evidence type="ECO:0000256" key="9">
    <source>
        <dbReference type="ARBA" id="ARBA00023134"/>
    </source>
</evidence>
<dbReference type="InterPro" id="IPR012340">
    <property type="entry name" value="NA-bd_OB-fold"/>
</dbReference>
<dbReference type="Gene3D" id="3.40.50.300">
    <property type="entry name" value="P-loop containing nucleotide triphosphate hydrolases"/>
    <property type="match status" value="1"/>
</dbReference>
<dbReference type="CDD" id="cd01854">
    <property type="entry name" value="YjeQ_EngC"/>
    <property type="match status" value="1"/>
</dbReference>
<protein>
    <recommendedName>
        <fullName evidence="10">Small ribosomal subunit biogenesis GTPase RsgA</fullName>
        <ecNumber evidence="10">3.6.1.-</ecNumber>
    </recommendedName>
</protein>
<dbReference type="RefSeq" id="WP_264432549.1">
    <property type="nucleotide sequence ID" value="NZ_CP081495.1"/>
</dbReference>
<dbReference type="InterPro" id="IPR004881">
    <property type="entry name" value="Ribosome_biogen_GTPase_RsgA"/>
</dbReference>
<dbReference type="NCBIfam" id="TIGR00157">
    <property type="entry name" value="ribosome small subunit-dependent GTPase A"/>
    <property type="match status" value="1"/>
</dbReference>
<evidence type="ECO:0000256" key="4">
    <source>
        <dbReference type="ARBA" id="ARBA00022730"/>
    </source>
</evidence>
<keyword evidence="9 10" id="KW-0342">GTP-binding</keyword>
<keyword evidence="14" id="KW-1185">Reference proteome</keyword>
<evidence type="ECO:0000256" key="5">
    <source>
        <dbReference type="ARBA" id="ARBA00022741"/>
    </source>
</evidence>
<dbReference type="SUPFAM" id="SSF50249">
    <property type="entry name" value="Nucleic acid-binding proteins"/>
    <property type="match status" value="1"/>
</dbReference>
<keyword evidence="7 10" id="KW-0862">Zinc</keyword>
<evidence type="ECO:0000256" key="10">
    <source>
        <dbReference type="HAMAP-Rule" id="MF_01820"/>
    </source>
</evidence>
<accession>A0ABY6LWS8</accession>
<feature type="binding site" evidence="10">
    <location>
        <begin position="129"/>
        <end position="132"/>
    </location>
    <ligand>
        <name>GTP</name>
        <dbReference type="ChEBI" id="CHEBI:37565"/>
    </ligand>
</feature>
<keyword evidence="4 10" id="KW-0699">rRNA-binding</keyword>
<comment type="similarity">
    <text evidence="10">Belongs to the TRAFAC class YlqF/YawG GTPase family. RsgA subfamily.</text>
</comment>
<feature type="domain" description="CP-type G" evidence="12">
    <location>
        <begin position="81"/>
        <end position="241"/>
    </location>
</feature>
<evidence type="ECO:0000256" key="1">
    <source>
        <dbReference type="ARBA" id="ARBA00022490"/>
    </source>
</evidence>
<comment type="function">
    <text evidence="10">One of several proteins that assist in the late maturation steps of the functional core of the 30S ribosomal subunit. Helps release RbfA from mature subunits. May play a role in the assembly of ribosomal proteins into the subunit. Circularly permuted GTPase that catalyzes slow GTP hydrolysis, GTPase activity is stimulated by the 30S ribosomal subunit.</text>
</comment>
<dbReference type="Pfam" id="PF16745">
    <property type="entry name" value="RsgA_N"/>
    <property type="match status" value="1"/>
</dbReference>
<feature type="binding site" evidence="10">
    <location>
        <position position="278"/>
    </location>
    <ligand>
        <name>Zn(2+)</name>
        <dbReference type="ChEBI" id="CHEBI:29105"/>
    </ligand>
</feature>
<dbReference type="Gene3D" id="2.40.50.140">
    <property type="entry name" value="Nucleic acid-binding proteins"/>
    <property type="match status" value="1"/>
</dbReference>
<organism evidence="13 14">
    <name type="scientific">Flavobacterium agricola</name>
    <dbReference type="NCBI Taxonomy" id="2870839"/>
    <lineage>
        <taxon>Bacteria</taxon>
        <taxon>Pseudomonadati</taxon>
        <taxon>Bacteroidota</taxon>
        <taxon>Flavobacteriia</taxon>
        <taxon>Flavobacteriales</taxon>
        <taxon>Flavobacteriaceae</taxon>
        <taxon>Flavobacterium</taxon>
    </lineage>
</organism>
<evidence type="ECO:0000256" key="3">
    <source>
        <dbReference type="ARBA" id="ARBA00022723"/>
    </source>
</evidence>
<evidence type="ECO:0000313" key="14">
    <source>
        <dbReference type="Proteomes" id="UP001163328"/>
    </source>
</evidence>
<dbReference type="Gene3D" id="1.10.40.50">
    <property type="entry name" value="Probable gtpase engc, domain 3"/>
    <property type="match status" value="1"/>
</dbReference>
<keyword evidence="1 10" id="KW-0963">Cytoplasm</keyword>
<reference evidence="13" key="1">
    <citation type="submission" date="2021-08" db="EMBL/GenBank/DDBJ databases">
        <title>Flavobacterium sp. strain CC-SYL302.</title>
        <authorList>
            <person name="Lin S.-Y."/>
            <person name="Lee T.-H."/>
            <person name="Young C.-C."/>
        </authorList>
    </citation>
    <scope>NUCLEOTIDE SEQUENCE</scope>
    <source>
        <strain evidence="13">CC-SYL302</strain>
    </source>
</reference>
<dbReference type="EMBL" id="CP081495">
    <property type="protein sequence ID" value="UYW00616.1"/>
    <property type="molecule type" value="Genomic_DNA"/>
</dbReference>
<dbReference type="InterPro" id="IPR030378">
    <property type="entry name" value="G_CP_dom"/>
</dbReference>
<dbReference type="InterPro" id="IPR031944">
    <property type="entry name" value="RsgA_N"/>
</dbReference>
<evidence type="ECO:0000259" key="12">
    <source>
        <dbReference type="PROSITE" id="PS51721"/>
    </source>
</evidence>